<reference evidence="2 3" key="1">
    <citation type="submission" date="2022-12" db="EMBL/GenBank/DDBJ databases">
        <title>Chromosome-scale assembly of the Ensete ventricosum genome.</title>
        <authorList>
            <person name="Dussert Y."/>
            <person name="Stocks J."/>
            <person name="Wendawek A."/>
            <person name="Woldeyes F."/>
            <person name="Nichols R.A."/>
            <person name="Borrell J.S."/>
        </authorList>
    </citation>
    <scope>NUCLEOTIDE SEQUENCE [LARGE SCALE GENOMIC DNA]</scope>
    <source>
        <strain evidence="3">cv. Maze</strain>
        <tissue evidence="2">Seeds</tissue>
    </source>
</reference>
<feature type="region of interest" description="Disordered" evidence="1">
    <location>
        <begin position="186"/>
        <end position="210"/>
    </location>
</feature>
<gene>
    <name evidence="2" type="ORF">OPV22_023013</name>
</gene>
<protein>
    <submittedName>
        <fullName evidence="2">Uncharacterized protein</fullName>
    </submittedName>
</protein>
<evidence type="ECO:0000256" key="1">
    <source>
        <dbReference type="SAM" id="MobiDB-lite"/>
    </source>
</evidence>
<name>A0AAV8PCB0_ENSVE</name>
<evidence type="ECO:0000313" key="3">
    <source>
        <dbReference type="Proteomes" id="UP001222027"/>
    </source>
</evidence>
<evidence type="ECO:0000313" key="2">
    <source>
        <dbReference type="EMBL" id="KAJ8479286.1"/>
    </source>
</evidence>
<dbReference type="EMBL" id="JAQQAF010000006">
    <property type="protein sequence ID" value="KAJ8479286.1"/>
    <property type="molecule type" value="Genomic_DNA"/>
</dbReference>
<comment type="caution">
    <text evidence="2">The sequence shown here is derived from an EMBL/GenBank/DDBJ whole genome shotgun (WGS) entry which is preliminary data.</text>
</comment>
<proteinExistence type="predicted"/>
<dbReference type="AlphaFoldDB" id="A0AAV8PCB0"/>
<organism evidence="2 3">
    <name type="scientific">Ensete ventricosum</name>
    <name type="common">Abyssinian banana</name>
    <name type="synonym">Musa ensete</name>
    <dbReference type="NCBI Taxonomy" id="4639"/>
    <lineage>
        <taxon>Eukaryota</taxon>
        <taxon>Viridiplantae</taxon>
        <taxon>Streptophyta</taxon>
        <taxon>Embryophyta</taxon>
        <taxon>Tracheophyta</taxon>
        <taxon>Spermatophyta</taxon>
        <taxon>Magnoliopsida</taxon>
        <taxon>Liliopsida</taxon>
        <taxon>Zingiberales</taxon>
        <taxon>Musaceae</taxon>
        <taxon>Ensete</taxon>
    </lineage>
</organism>
<accession>A0AAV8PCB0</accession>
<dbReference type="Proteomes" id="UP001222027">
    <property type="component" value="Unassembled WGS sequence"/>
</dbReference>
<keyword evidence="3" id="KW-1185">Reference proteome</keyword>
<sequence>MDQRREPEAENKVKHLVSYLFSLRDSISEDKVLVPFLQPPGNQGLPGTKRGKCDCLKDQISLHGCLKYQELIYLQGGGGGDSEHWIPTYYPSVPPKQKKACTVPAQVTQLHRQQFQPDAAPQKVASQKDDTSEHPLQLDCAITSDFRRSRESLVHTHPYDCSSCHPPTQPTNKHTRTLKKISTTLNRHGAAAPPCRRRKEKVNRAFYQQA</sequence>